<dbReference type="EMBL" id="JANBPK010001218">
    <property type="protein sequence ID" value="KAJ2924500.1"/>
    <property type="molecule type" value="Genomic_DNA"/>
</dbReference>
<dbReference type="AlphaFoldDB" id="A0A9W8MA54"/>
<protein>
    <submittedName>
        <fullName evidence="1">Uncharacterized protein</fullName>
    </submittedName>
</protein>
<accession>A0A9W8MA54</accession>
<dbReference type="Proteomes" id="UP001140091">
    <property type="component" value="Unassembled WGS sequence"/>
</dbReference>
<name>A0A9W8MA54_9AGAR</name>
<keyword evidence="2" id="KW-1185">Reference proteome</keyword>
<evidence type="ECO:0000313" key="1">
    <source>
        <dbReference type="EMBL" id="KAJ2924500.1"/>
    </source>
</evidence>
<reference evidence="1" key="1">
    <citation type="submission" date="2022-06" db="EMBL/GenBank/DDBJ databases">
        <title>Genome Sequence of Candolleomyces eurysporus.</title>
        <authorList>
            <person name="Buettner E."/>
        </authorList>
    </citation>
    <scope>NUCLEOTIDE SEQUENCE</scope>
    <source>
        <strain evidence="1">VTCC 930004</strain>
    </source>
</reference>
<feature type="non-terminal residue" evidence="1">
    <location>
        <position position="1"/>
    </location>
</feature>
<evidence type="ECO:0000313" key="2">
    <source>
        <dbReference type="Proteomes" id="UP001140091"/>
    </source>
</evidence>
<gene>
    <name evidence="1" type="ORF">H1R20_g12596</name>
</gene>
<proteinExistence type="predicted"/>
<organism evidence="1 2">
    <name type="scientific">Candolleomyces eurysporus</name>
    <dbReference type="NCBI Taxonomy" id="2828524"/>
    <lineage>
        <taxon>Eukaryota</taxon>
        <taxon>Fungi</taxon>
        <taxon>Dikarya</taxon>
        <taxon>Basidiomycota</taxon>
        <taxon>Agaricomycotina</taxon>
        <taxon>Agaricomycetes</taxon>
        <taxon>Agaricomycetidae</taxon>
        <taxon>Agaricales</taxon>
        <taxon>Agaricineae</taxon>
        <taxon>Psathyrellaceae</taxon>
        <taxon>Candolleomyces</taxon>
    </lineage>
</organism>
<comment type="caution">
    <text evidence="1">The sequence shown here is derived from an EMBL/GenBank/DDBJ whole genome shotgun (WGS) entry which is preliminary data.</text>
</comment>
<sequence>MGNPESAYQDAAVVSALAAGIAAQLYGFSDPKNYLRTYDQKKIDNSKGKYPENFSTASFCYFAVGVNLVAAVDAFVVKDWKAQDAAGGRGFRKLADHLVFQGS</sequence>